<dbReference type="EMBL" id="BGPR01238506">
    <property type="protein sequence ID" value="GBM01372.1"/>
    <property type="molecule type" value="Genomic_DNA"/>
</dbReference>
<keyword evidence="2" id="KW-1185">Reference proteome</keyword>
<dbReference type="Proteomes" id="UP000499080">
    <property type="component" value="Unassembled WGS sequence"/>
</dbReference>
<comment type="caution">
    <text evidence="1">The sequence shown here is derived from an EMBL/GenBank/DDBJ whole genome shotgun (WGS) entry which is preliminary data.</text>
</comment>
<dbReference type="OrthoDB" id="7698997at2759"/>
<gene>
    <name evidence="1" type="ORF">AVEN_65465_1</name>
</gene>
<accession>A0A4Y2CAA7</accession>
<sequence length="291" mass="33169">MLSTLAGAVFNEYTRGKNLKHFSDLVGLEILAPTTPARYGNNSASTIDLALVKDFIYPYEIHSIPELSLDHNPVILNFYFKYTLPKSQSNIKTNWKKFTDNHTNSNNLNFIEINTPEQLDEAVLQFENLIMDAKIAASKSVPADQTYTDPTIRQLNNERNHARKMYQRTRNPEFNRLAGKLNKKIIKLNEKIENNSFTNKLVNVTTEDGTLWEFVRPFKKKFKNISALNGPTSIALTDKDKANCLASSLEKQFQLNDTHDTVTELLVKNSVEGFRPPNKFNFNDITPPPSL</sequence>
<protein>
    <recommendedName>
        <fullName evidence="3">Endonuclease/exonuclease/phosphatase domain-containing protein</fullName>
    </recommendedName>
</protein>
<evidence type="ECO:0000313" key="1">
    <source>
        <dbReference type="EMBL" id="GBM01372.1"/>
    </source>
</evidence>
<organism evidence="1 2">
    <name type="scientific">Araneus ventricosus</name>
    <name type="common">Orbweaver spider</name>
    <name type="synonym">Epeira ventricosa</name>
    <dbReference type="NCBI Taxonomy" id="182803"/>
    <lineage>
        <taxon>Eukaryota</taxon>
        <taxon>Metazoa</taxon>
        <taxon>Ecdysozoa</taxon>
        <taxon>Arthropoda</taxon>
        <taxon>Chelicerata</taxon>
        <taxon>Arachnida</taxon>
        <taxon>Araneae</taxon>
        <taxon>Araneomorphae</taxon>
        <taxon>Entelegynae</taxon>
        <taxon>Araneoidea</taxon>
        <taxon>Araneidae</taxon>
        <taxon>Araneus</taxon>
    </lineage>
</organism>
<evidence type="ECO:0008006" key="3">
    <source>
        <dbReference type="Google" id="ProtNLM"/>
    </source>
</evidence>
<name>A0A4Y2CAA7_ARAVE</name>
<evidence type="ECO:0000313" key="2">
    <source>
        <dbReference type="Proteomes" id="UP000499080"/>
    </source>
</evidence>
<reference evidence="1 2" key="1">
    <citation type="journal article" date="2019" name="Sci. Rep.">
        <title>Orb-weaving spider Araneus ventricosus genome elucidates the spidroin gene catalogue.</title>
        <authorList>
            <person name="Kono N."/>
            <person name="Nakamura H."/>
            <person name="Ohtoshi R."/>
            <person name="Moran D.A.P."/>
            <person name="Shinohara A."/>
            <person name="Yoshida Y."/>
            <person name="Fujiwara M."/>
            <person name="Mori M."/>
            <person name="Tomita M."/>
            <person name="Arakawa K."/>
        </authorList>
    </citation>
    <scope>NUCLEOTIDE SEQUENCE [LARGE SCALE GENOMIC DNA]</scope>
</reference>
<proteinExistence type="predicted"/>
<dbReference type="AlphaFoldDB" id="A0A4Y2CAA7"/>